<dbReference type="AlphaFoldDB" id="A0A934VNV5"/>
<evidence type="ECO:0000313" key="2">
    <source>
        <dbReference type="EMBL" id="MBK1835456.1"/>
    </source>
</evidence>
<comment type="caution">
    <text evidence="2">The sequence shown here is derived from an EMBL/GenBank/DDBJ whole genome shotgun (WGS) entry which is preliminary data.</text>
</comment>
<feature type="chain" id="PRO_5037580623" evidence="1">
    <location>
        <begin position="21"/>
        <end position="164"/>
    </location>
</feature>
<dbReference type="RefSeq" id="WP_200392891.1">
    <property type="nucleotide sequence ID" value="NZ_JAENIO010000054.1"/>
</dbReference>
<sequence>MKFLGKWLILGLLASGSVWGEEVKSQIAAEVKAATLIDGQSGIHTWAVTGEVTGSESWTSMRSVVMMAKPMFMVALGMEYSKEGGEPAVVLGPGLAEETTFTKVESAADSPIYTFEQGGQPAAVRVFDKQFYLTATVERPGKMEAEQALKEMVALLKGVSIAKE</sequence>
<gene>
    <name evidence="2" type="ORF">JIN78_15405</name>
</gene>
<reference evidence="2" key="1">
    <citation type="submission" date="2021-01" db="EMBL/GenBank/DDBJ databases">
        <title>Modified the classification status of verrucomicrobia.</title>
        <authorList>
            <person name="Feng X."/>
        </authorList>
    </citation>
    <scope>NUCLEOTIDE SEQUENCE</scope>
    <source>
        <strain evidence="2">KCTC 12986</strain>
    </source>
</reference>
<accession>A0A934VNV5</accession>
<dbReference type="EMBL" id="JAENIO010000054">
    <property type="protein sequence ID" value="MBK1835456.1"/>
    <property type="molecule type" value="Genomic_DNA"/>
</dbReference>
<feature type="signal peptide" evidence="1">
    <location>
        <begin position="1"/>
        <end position="20"/>
    </location>
</feature>
<evidence type="ECO:0000313" key="3">
    <source>
        <dbReference type="Proteomes" id="UP000604083"/>
    </source>
</evidence>
<dbReference type="Proteomes" id="UP000604083">
    <property type="component" value="Unassembled WGS sequence"/>
</dbReference>
<keyword evidence="1" id="KW-0732">Signal</keyword>
<keyword evidence="3" id="KW-1185">Reference proteome</keyword>
<evidence type="ECO:0000256" key="1">
    <source>
        <dbReference type="SAM" id="SignalP"/>
    </source>
</evidence>
<organism evidence="2 3">
    <name type="scientific">Roseibacillus ishigakijimensis</name>
    <dbReference type="NCBI Taxonomy" id="454146"/>
    <lineage>
        <taxon>Bacteria</taxon>
        <taxon>Pseudomonadati</taxon>
        <taxon>Verrucomicrobiota</taxon>
        <taxon>Verrucomicrobiia</taxon>
        <taxon>Verrucomicrobiales</taxon>
        <taxon>Verrucomicrobiaceae</taxon>
        <taxon>Roseibacillus</taxon>
    </lineage>
</organism>
<name>A0A934VNV5_9BACT</name>
<protein>
    <submittedName>
        <fullName evidence="2">Uncharacterized protein</fullName>
    </submittedName>
</protein>
<proteinExistence type="predicted"/>